<dbReference type="GO" id="GO:0051213">
    <property type="term" value="F:dioxygenase activity"/>
    <property type="evidence" value="ECO:0007669"/>
    <property type="project" value="UniProtKB-KW"/>
</dbReference>
<dbReference type="STRING" id="1826909.A5893_12755"/>
<dbReference type="Gene3D" id="3.30.720.120">
    <property type="match status" value="1"/>
</dbReference>
<dbReference type="Proteomes" id="UP000078459">
    <property type="component" value="Unassembled WGS sequence"/>
</dbReference>
<organism evidence="1 2">
    <name type="scientific">Pedobacter psychrophilus</name>
    <dbReference type="NCBI Taxonomy" id="1826909"/>
    <lineage>
        <taxon>Bacteria</taxon>
        <taxon>Pseudomonadati</taxon>
        <taxon>Bacteroidota</taxon>
        <taxon>Sphingobacteriia</taxon>
        <taxon>Sphingobacteriales</taxon>
        <taxon>Sphingobacteriaceae</taxon>
        <taxon>Pedobacter</taxon>
    </lineage>
</organism>
<proteinExistence type="predicted"/>
<dbReference type="EMBL" id="LWHJ01000029">
    <property type="protein sequence ID" value="OAQ38904.1"/>
    <property type="molecule type" value="Genomic_DNA"/>
</dbReference>
<dbReference type="InterPro" id="IPR029068">
    <property type="entry name" value="Glyas_Bleomycin-R_OHBP_Dase"/>
</dbReference>
<keyword evidence="2" id="KW-1185">Reference proteome</keyword>
<sequence length="108" mass="12632">MEHFKPNNYNSLSPYLIVDEAEKLITQLKAIFNCTELRRMERENGKIAHLELKFDDSVLMISDSLDEYPSHQTMLHIYVPDVMETFIKAKELGCEIIEEPIKKENDSD</sequence>
<keyword evidence="1" id="KW-0223">Dioxygenase</keyword>
<evidence type="ECO:0000313" key="2">
    <source>
        <dbReference type="Proteomes" id="UP000078459"/>
    </source>
</evidence>
<dbReference type="RefSeq" id="WP_068823055.1">
    <property type="nucleotide sequence ID" value="NZ_LWHJ01000029.1"/>
</dbReference>
<accession>A0A179DDC9</accession>
<reference evidence="1 2" key="1">
    <citation type="submission" date="2016-04" db="EMBL/GenBank/DDBJ databases">
        <authorList>
            <person name="Evans L.H."/>
            <person name="Alamgir A."/>
            <person name="Owens N."/>
            <person name="Weber N.D."/>
            <person name="Virtaneva K."/>
            <person name="Barbian K."/>
            <person name="Babar A."/>
            <person name="Rosenke K."/>
        </authorList>
    </citation>
    <scope>NUCLEOTIDE SEQUENCE [LARGE SCALE GENOMIC DNA]</scope>
    <source>
        <strain evidence="1 2">CCM 8644</strain>
    </source>
</reference>
<keyword evidence="1" id="KW-0560">Oxidoreductase</keyword>
<protein>
    <submittedName>
        <fullName evidence="1">Extradiol dioxygenase</fullName>
    </submittedName>
</protein>
<dbReference type="AlphaFoldDB" id="A0A179DDC9"/>
<gene>
    <name evidence="1" type="ORF">A5893_12755</name>
</gene>
<dbReference type="OrthoDB" id="9795306at2"/>
<evidence type="ECO:0000313" key="1">
    <source>
        <dbReference type="EMBL" id="OAQ38904.1"/>
    </source>
</evidence>
<reference evidence="1 2" key="2">
    <citation type="submission" date="2016-06" db="EMBL/GenBank/DDBJ databases">
        <title>Pedobacter psychrophilus sp. nov., isolated from Antarctic fragmentary rock.</title>
        <authorList>
            <person name="Svec P."/>
        </authorList>
    </citation>
    <scope>NUCLEOTIDE SEQUENCE [LARGE SCALE GENOMIC DNA]</scope>
    <source>
        <strain evidence="1 2">CCM 8644</strain>
    </source>
</reference>
<comment type="caution">
    <text evidence="1">The sequence shown here is derived from an EMBL/GenBank/DDBJ whole genome shotgun (WGS) entry which is preliminary data.</text>
</comment>
<dbReference type="SUPFAM" id="SSF54593">
    <property type="entry name" value="Glyoxalase/Bleomycin resistance protein/Dihydroxybiphenyl dioxygenase"/>
    <property type="match status" value="1"/>
</dbReference>
<name>A0A179DDC9_9SPHI</name>